<comment type="caution">
    <text evidence="4">The sequence shown here is derived from an EMBL/GenBank/DDBJ whole genome shotgun (WGS) entry which is preliminary data.</text>
</comment>
<proteinExistence type="predicted"/>
<evidence type="ECO:0000313" key="6">
    <source>
        <dbReference type="Proteomes" id="UP000631312"/>
    </source>
</evidence>
<keyword evidence="6" id="KW-1185">Reference proteome</keyword>
<evidence type="ECO:0000313" key="4">
    <source>
        <dbReference type="EMBL" id="MBB4751816.1"/>
    </source>
</evidence>
<dbReference type="AlphaFoldDB" id="A0A7W7MIY0"/>
<feature type="compositionally biased region" description="Pro residues" evidence="1">
    <location>
        <begin position="44"/>
        <end position="73"/>
    </location>
</feature>
<evidence type="ECO:0000313" key="3">
    <source>
        <dbReference type="EMBL" id="GIE46260.1"/>
    </source>
</evidence>
<sequence length="86" mass="8773">MRHKQALSVAALAAVTAGLLATAWPAFADETPAPTPTVSVEPSFPTPPAKPIPSGPVEPVPPTYGTLSPPPMPTFDCDPADVDCVP</sequence>
<keyword evidence="2" id="KW-0732">Signal</keyword>
<dbReference type="Proteomes" id="UP000590511">
    <property type="component" value="Unassembled WGS sequence"/>
</dbReference>
<gene>
    <name evidence="3" type="ORF">Alo02nite_91580</name>
    <name evidence="4" type="ORF">BJ964_005977</name>
</gene>
<dbReference type="EMBL" id="BOMP01000195">
    <property type="protein sequence ID" value="GIE46260.1"/>
    <property type="molecule type" value="Genomic_DNA"/>
</dbReference>
<evidence type="ECO:0000256" key="2">
    <source>
        <dbReference type="SAM" id="SignalP"/>
    </source>
</evidence>
<dbReference type="Proteomes" id="UP000631312">
    <property type="component" value="Unassembled WGS sequence"/>
</dbReference>
<reference evidence="4 5" key="1">
    <citation type="submission" date="2020-08" db="EMBL/GenBank/DDBJ databases">
        <title>Sequencing the genomes of 1000 actinobacteria strains.</title>
        <authorList>
            <person name="Klenk H.-P."/>
        </authorList>
    </citation>
    <scope>NUCLEOTIDE SEQUENCE [LARGE SCALE GENOMIC DNA]</scope>
    <source>
        <strain evidence="4 5">DSM 43150</strain>
    </source>
</reference>
<accession>A0A7W7MIY0</accession>
<feature type="chain" id="PRO_5030976191" evidence="2">
    <location>
        <begin position="29"/>
        <end position="86"/>
    </location>
</feature>
<reference evidence="3 6" key="2">
    <citation type="submission" date="2021-01" db="EMBL/GenBank/DDBJ databases">
        <title>Whole genome shotgun sequence of Actinoplanes lobatus NBRC 12513.</title>
        <authorList>
            <person name="Komaki H."/>
            <person name="Tamura T."/>
        </authorList>
    </citation>
    <scope>NUCLEOTIDE SEQUENCE [LARGE SCALE GENOMIC DNA]</scope>
    <source>
        <strain evidence="3 6">NBRC 12513</strain>
    </source>
</reference>
<dbReference type="RefSeq" id="WP_188123794.1">
    <property type="nucleotide sequence ID" value="NZ_BOMP01000195.1"/>
</dbReference>
<name>A0A7W7MIY0_9ACTN</name>
<feature type="region of interest" description="Disordered" evidence="1">
    <location>
        <begin position="30"/>
        <end position="73"/>
    </location>
</feature>
<feature type="signal peptide" evidence="2">
    <location>
        <begin position="1"/>
        <end position="28"/>
    </location>
</feature>
<evidence type="ECO:0000313" key="5">
    <source>
        <dbReference type="Proteomes" id="UP000590511"/>
    </source>
</evidence>
<protein>
    <submittedName>
        <fullName evidence="4">Uncharacterized protein</fullName>
    </submittedName>
</protein>
<organism evidence="4 5">
    <name type="scientific">Actinoplanes lobatus</name>
    <dbReference type="NCBI Taxonomy" id="113568"/>
    <lineage>
        <taxon>Bacteria</taxon>
        <taxon>Bacillati</taxon>
        <taxon>Actinomycetota</taxon>
        <taxon>Actinomycetes</taxon>
        <taxon>Micromonosporales</taxon>
        <taxon>Micromonosporaceae</taxon>
        <taxon>Actinoplanes</taxon>
    </lineage>
</organism>
<dbReference type="EMBL" id="JACHNC010000001">
    <property type="protein sequence ID" value="MBB4751816.1"/>
    <property type="molecule type" value="Genomic_DNA"/>
</dbReference>
<evidence type="ECO:0000256" key="1">
    <source>
        <dbReference type="SAM" id="MobiDB-lite"/>
    </source>
</evidence>